<gene>
    <name evidence="3" type="ORF">P8627_16390</name>
</gene>
<evidence type="ECO:0000313" key="4">
    <source>
        <dbReference type="Proteomes" id="UP001243420"/>
    </source>
</evidence>
<dbReference type="PANTHER" id="PTHR35797">
    <property type="entry name" value="PROTEASE-RELATED"/>
    <property type="match status" value="1"/>
</dbReference>
<dbReference type="RefSeq" id="WP_279965324.1">
    <property type="nucleotide sequence ID" value="NZ_CP122537.1"/>
</dbReference>
<reference evidence="3 4" key="1">
    <citation type="submission" date="2023-04" db="EMBL/GenBank/DDBJ databases">
        <title>Jannaschia ovalis sp. nov., a marine bacterium isolated from sea tidal flat.</title>
        <authorList>
            <person name="Kwon D.Y."/>
            <person name="Kim J.-J."/>
        </authorList>
    </citation>
    <scope>NUCLEOTIDE SEQUENCE [LARGE SCALE GENOMIC DNA]</scope>
    <source>
        <strain evidence="3 4">GRR-S6-38</strain>
    </source>
</reference>
<feature type="transmembrane region" description="Helical" evidence="1">
    <location>
        <begin position="29"/>
        <end position="50"/>
    </location>
</feature>
<dbReference type="Pfam" id="PF02517">
    <property type="entry name" value="Rce1-like"/>
    <property type="match status" value="1"/>
</dbReference>
<dbReference type="InterPro" id="IPR042150">
    <property type="entry name" value="MmRce1-like"/>
</dbReference>
<dbReference type="EMBL" id="CP122537">
    <property type="protein sequence ID" value="WGH78573.1"/>
    <property type="molecule type" value="Genomic_DNA"/>
</dbReference>
<feature type="transmembrane region" description="Helical" evidence="1">
    <location>
        <begin position="65"/>
        <end position="84"/>
    </location>
</feature>
<keyword evidence="4" id="KW-1185">Reference proteome</keyword>
<feature type="domain" description="CAAX prenyl protease 2/Lysostaphin resistance protein A-like" evidence="2">
    <location>
        <begin position="143"/>
        <end position="239"/>
    </location>
</feature>
<evidence type="ECO:0000256" key="1">
    <source>
        <dbReference type="SAM" id="Phobius"/>
    </source>
</evidence>
<sequence length="291" mass="31789">MTNPGGDRHAQSAREIAVAAPSDLPTRTLWPFLALTFGITWGITGAYIFLPGPTTALFGPIGPTHPLFFIATWAPALAAVLLVARRCGRLGLGRFLSRLLRWRAPAGWTVFVLLGLPLVFVLGSLLKGGPLLAPRPPEGVGGMIALLGIMLLLGPVEELGWRGVLQPLLQRRLAPLASGLVIGTIWGLWHLPAFHLAGTLQSDWSFWPFFMGNVALAVLLTALLNASGGSLFWPVLFHWQLINPFWPDAQPWDTWLLVAIAAAMVWRDRERMLTRDSGVTEVVPRRPDART</sequence>
<evidence type="ECO:0000313" key="3">
    <source>
        <dbReference type="EMBL" id="WGH78573.1"/>
    </source>
</evidence>
<feature type="transmembrane region" description="Helical" evidence="1">
    <location>
        <begin position="173"/>
        <end position="192"/>
    </location>
</feature>
<dbReference type="Proteomes" id="UP001243420">
    <property type="component" value="Chromosome"/>
</dbReference>
<feature type="transmembrane region" description="Helical" evidence="1">
    <location>
        <begin position="105"/>
        <end position="127"/>
    </location>
</feature>
<organism evidence="3 4">
    <name type="scientific">Jannaschia ovalis</name>
    <dbReference type="NCBI Taxonomy" id="3038773"/>
    <lineage>
        <taxon>Bacteria</taxon>
        <taxon>Pseudomonadati</taxon>
        <taxon>Pseudomonadota</taxon>
        <taxon>Alphaproteobacteria</taxon>
        <taxon>Rhodobacterales</taxon>
        <taxon>Roseobacteraceae</taxon>
        <taxon>Jannaschia</taxon>
    </lineage>
</organism>
<name>A0ABY8LDV5_9RHOB</name>
<dbReference type="InterPro" id="IPR003675">
    <property type="entry name" value="Rce1/LyrA-like_dom"/>
</dbReference>
<accession>A0ABY8LDV5</accession>
<keyword evidence="1" id="KW-1133">Transmembrane helix</keyword>
<protein>
    <submittedName>
        <fullName evidence="3">Lysostaphin resistance A-like protein</fullName>
    </submittedName>
</protein>
<feature type="transmembrane region" description="Helical" evidence="1">
    <location>
        <begin position="139"/>
        <end position="161"/>
    </location>
</feature>
<proteinExistence type="predicted"/>
<evidence type="ECO:0000259" key="2">
    <source>
        <dbReference type="Pfam" id="PF02517"/>
    </source>
</evidence>
<keyword evidence="1" id="KW-0812">Transmembrane</keyword>
<dbReference type="PANTHER" id="PTHR35797:SF1">
    <property type="entry name" value="PROTEASE"/>
    <property type="match status" value="1"/>
</dbReference>
<keyword evidence="1" id="KW-0472">Membrane</keyword>